<dbReference type="Pfam" id="PF00702">
    <property type="entry name" value="Hydrolase"/>
    <property type="match status" value="1"/>
</dbReference>
<feature type="transmembrane region" description="Helical" evidence="15">
    <location>
        <begin position="249"/>
        <end position="265"/>
    </location>
</feature>
<feature type="transmembrane region" description="Helical" evidence="15">
    <location>
        <begin position="216"/>
        <end position="237"/>
    </location>
</feature>
<dbReference type="PRINTS" id="PR00120">
    <property type="entry name" value="HATPASE"/>
</dbReference>
<dbReference type="NCBIfam" id="TIGR01525">
    <property type="entry name" value="ATPase-IB_hvy"/>
    <property type="match status" value="1"/>
</dbReference>
<keyword evidence="10" id="KW-0460">Magnesium</keyword>
<name>A0A7G9SUC9_9GAMM</name>
<reference evidence="17 18" key="1">
    <citation type="submission" date="2020-08" db="EMBL/GenBank/DDBJ databases">
        <title>Genome sequence of Thermomonas carbonis KCTC 42013T.</title>
        <authorList>
            <person name="Hyun D.-W."/>
            <person name="Bae J.-W."/>
        </authorList>
    </citation>
    <scope>NUCLEOTIDE SEQUENCE [LARGE SCALE GENOMIC DNA]</scope>
    <source>
        <strain evidence="17 18">KCTC 42013</strain>
    </source>
</reference>
<dbReference type="SUPFAM" id="SSF81665">
    <property type="entry name" value="Calcium ATPase, transmembrane domain M"/>
    <property type="match status" value="1"/>
</dbReference>
<dbReference type="Pfam" id="PF12156">
    <property type="entry name" value="ATPase-cat_bd"/>
    <property type="match status" value="1"/>
</dbReference>
<dbReference type="EMBL" id="CP060719">
    <property type="protein sequence ID" value="QNN71454.1"/>
    <property type="molecule type" value="Genomic_DNA"/>
</dbReference>
<evidence type="ECO:0000256" key="10">
    <source>
        <dbReference type="ARBA" id="ARBA00022842"/>
    </source>
</evidence>
<evidence type="ECO:0000256" key="14">
    <source>
        <dbReference type="ARBA" id="ARBA00023136"/>
    </source>
</evidence>
<dbReference type="PROSITE" id="PS50846">
    <property type="entry name" value="HMA_2"/>
    <property type="match status" value="1"/>
</dbReference>
<proteinExistence type="inferred from homology"/>
<organism evidence="17 18">
    <name type="scientific">Thermomonas carbonis</name>
    <dbReference type="NCBI Taxonomy" id="1463158"/>
    <lineage>
        <taxon>Bacteria</taxon>
        <taxon>Pseudomonadati</taxon>
        <taxon>Pseudomonadota</taxon>
        <taxon>Gammaproteobacteria</taxon>
        <taxon>Lysobacterales</taxon>
        <taxon>Lysobacteraceae</taxon>
        <taxon>Thermomonas</taxon>
    </lineage>
</organism>
<dbReference type="KEGG" id="tcn:H9L16_00095"/>
<keyword evidence="13" id="KW-0406">Ion transport</keyword>
<keyword evidence="18" id="KW-1185">Reference proteome</keyword>
<dbReference type="InterPro" id="IPR036412">
    <property type="entry name" value="HAD-like_sf"/>
</dbReference>
<evidence type="ECO:0000313" key="18">
    <source>
        <dbReference type="Proteomes" id="UP000515804"/>
    </source>
</evidence>
<dbReference type="GO" id="GO:0043682">
    <property type="term" value="F:P-type divalent copper transporter activity"/>
    <property type="evidence" value="ECO:0007669"/>
    <property type="project" value="TreeGrafter"/>
</dbReference>
<dbReference type="Gene3D" id="3.30.70.100">
    <property type="match status" value="1"/>
</dbReference>
<dbReference type="Gene3D" id="3.40.50.1000">
    <property type="entry name" value="HAD superfamily/HAD-like"/>
    <property type="match status" value="1"/>
</dbReference>
<dbReference type="Pfam" id="PF00403">
    <property type="entry name" value="HMA"/>
    <property type="match status" value="1"/>
</dbReference>
<dbReference type="NCBIfam" id="TIGR01512">
    <property type="entry name" value="ATPase-IB2_Cd"/>
    <property type="match status" value="1"/>
</dbReference>
<evidence type="ECO:0000256" key="2">
    <source>
        <dbReference type="ARBA" id="ARBA00006024"/>
    </source>
</evidence>
<evidence type="ECO:0000256" key="5">
    <source>
        <dbReference type="ARBA" id="ARBA00022553"/>
    </source>
</evidence>
<dbReference type="InterPro" id="IPR023298">
    <property type="entry name" value="ATPase_P-typ_TM_dom_sf"/>
</dbReference>
<dbReference type="InterPro" id="IPR027256">
    <property type="entry name" value="P-typ_ATPase_IB"/>
</dbReference>
<dbReference type="SUPFAM" id="SSF55008">
    <property type="entry name" value="HMA, heavy metal-associated domain"/>
    <property type="match status" value="1"/>
</dbReference>
<dbReference type="PANTHER" id="PTHR43520:SF5">
    <property type="entry name" value="CATION-TRANSPORTING P-TYPE ATPASE-RELATED"/>
    <property type="match status" value="1"/>
</dbReference>
<feature type="domain" description="HMA" evidence="16">
    <location>
        <begin position="96"/>
        <end position="162"/>
    </location>
</feature>
<sequence>MSGGARAGVADTTCFHCGEGLPASPSMRLLEGTQRRFCCDGCAAAAQWIEDADLEAYYRLRERPGTRIDEDDSALALWDREEVQAEHARAIDDGGREITLLTDGMRCAACAWLIDRALSREPGVTEVSANAVTGRIRIAWDPALTPLSRPLRRLQSLGYRPFLAAGAVQERARRRDRNRWLLRIGIAALGSMQAMMFAEALYLDTAQQMSLPMRDFLRWIAFLVSTPVVFYAGWPFIDGAARELRHRAPGMDTLIAGSTLLAWAGSVAETVRGGPQVWYDAAVMFVFLLLVARLLEQRVRATASAQVDALARARPAFASRETADGQREAVAVGALRAGDIVRVAPGEPVPADALLLDADASFAEALLTGEARPVPKQPGDAVFAGSLCGAQAARLRLVAVGTQTRLSQLAALIEQAQAHRPPLAQAADRIARWFVLALALATIAVYIAWRLHDPARAFEVALALLVVCCPCALSLAVPAALAASNGALAGLGVLPLRTDALARLARIDTVVFDKTGTLSLPGGQLRVESFGEMDDTEALRIAAALERDSAHPLAAAFHAALTVADATATGVIEHPGAGIEGVVDGRRWRIGRAGFAAAQADDGSIWLGDGDIASARFSFDESARTDAVPTLDALRRLGIASELASGDGDAAVMRFASAVGIASAQARMSPEEKLARVRDLQAQGRAVAMVGDGINDGPVLAGADVSFALGDGNALAARAADLVLAAPDLLRVPQAIVLARRTRAVIRQNLAWALAYNLLALPAAALGMVSPWQAALGMALSSLLVTANALRLARVPAP</sequence>
<keyword evidence="8 15" id="KW-0547">Nucleotide-binding</keyword>
<dbReference type="PRINTS" id="PR00119">
    <property type="entry name" value="CATATPASE"/>
</dbReference>
<evidence type="ECO:0000256" key="4">
    <source>
        <dbReference type="ARBA" id="ARBA00022475"/>
    </source>
</evidence>
<dbReference type="GO" id="GO:0005886">
    <property type="term" value="C:plasma membrane"/>
    <property type="evidence" value="ECO:0007669"/>
    <property type="project" value="UniProtKB-SubCell"/>
</dbReference>
<dbReference type="SUPFAM" id="SSF56784">
    <property type="entry name" value="HAD-like"/>
    <property type="match status" value="1"/>
</dbReference>
<dbReference type="PANTHER" id="PTHR43520">
    <property type="entry name" value="ATP7, ISOFORM B"/>
    <property type="match status" value="1"/>
</dbReference>
<evidence type="ECO:0000256" key="15">
    <source>
        <dbReference type="RuleBase" id="RU362081"/>
    </source>
</evidence>
<evidence type="ECO:0000256" key="8">
    <source>
        <dbReference type="ARBA" id="ARBA00022741"/>
    </source>
</evidence>
<dbReference type="InterPro" id="IPR023214">
    <property type="entry name" value="HAD_sf"/>
</dbReference>
<dbReference type="InterPro" id="IPR036163">
    <property type="entry name" value="HMA_dom_sf"/>
</dbReference>
<protein>
    <submittedName>
        <fullName evidence="17">Cadmium-translocating P-type ATPase</fullName>
    </submittedName>
</protein>
<gene>
    <name evidence="17" type="primary">cadA</name>
    <name evidence="17" type="ORF">H9L16_00095</name>
</gene>
<feature type="transmembrane region" description="Helical" evidence="15">
    <location>
        <begin position="750"/>
        <end position="769"/>
    </location>
</feature>
<feature type="transmembrane region" description="Helical" evidence="15">
    <location>
        <begin position="430"/>
        <end position="449"/>
    </location>
</feature>
<dbReference type="InterPro" id="IPR008250">
    <property type="entry name" value="ATPase_P-typ_transduc_dom_A_sf"/>
</dbReference>
<evidence type="ECO:0000256" key="7">
    <source>
        <dbReference type="ARBA" id="ARBA00022723"/>
    </source>
</evidence>
<dbReference type="GO" id="GO:0016887">
    <property type="term" value="F:ATP hydrolysis activity"/>
    <property type="evidence" value="ECO:0007669"/>
    <property type="project" value="InterPro"/>
</dbReference>
<dbReference type="CDD" id="cd00371">
    <property type="entry name" value="HMA"/>
    <property type="match status" value="1"/>
</dbReference>
<dbReference type="InterPro" id="IPR023299">
    <property type="entry name" value="ATPase_P-typ_cyto_dom_N"/>
</dbReference>
<evidence type="ECO:0000256" key="6">
    <source>
        <dbReference type="ARBA" id="ARBA00022692"/>
    </source>
</evidence>
<dbReference type="InterPro" id="IPR059000">
    <property type="entry name" value="ATPase_P-type_domA"/>
</dbReference>
<keyword evidence="5" id="KW-0597">Phosphoprotein</keyword>
<keyword evidence="12 15" id="KW-1133">Transmembrane helix</keyword>
<dbReference type="SUPFAM" id="SSF81653">
    <property type="entry name" value="Calcium ATPase, transduction domain A"/>
    <property type="match status" value="1"/>
</dbReference>
<dbReference type="InterPro" id="IPR006121">
    <property type="entry name" value="HMA_dom"/>
</dbReference>
<evidence type="ECO:0000256" key="3">
    <source>
        <dbReference type="ARBA" id="ARBA00022448"/>
    </source>
</evidence>
<feature type="transmembrane region" description="Helical" evidence="15">
    <location>
        <begin position="277"/>
        <end position="295"/>
    </location>
</feature>
<evidence type="ECO:0000256" key="13">
    <source>
        <dbReference type="ARBA" id="ARBA00023065"/>
    </source>
</evidence>
<dbReference type="Gene3D" id="2.70.150.10">
    <property type="entry name" value="Calcium-transporting ATPase, cytoplasmic transduction domain A"/>
    <property type="match status" value="1"/>
</dbReference>
<dbReference type="Proteomes" id="UP000515804">
    <property type="component" value="Chromosome"/>
</dbReference>
<keyword evidence="3" id="KW-0813">Transport</keyword>
<evidence type="ECO:0000256" key="11">
    <source>
        <dbReference type="ARBA" id="ARBA00022967"/>
    </source>
</evidence>
<keyword evidence="6 15" id="KW-0812">Transmembrane</keyword>
<keyword evidence="9 15" id="KW-0067">ATP-binding</keyword>
<dbReference type="NCBIfam" id="TIGR01494">
    <property type="entry name" value="ATPase_P-type"/>
    <property type="match status" value="1"/>
</dbReference>
<evidence type="ECO:0000259" key="16">
    <source>
        <dbReference type="PROSITE" id="PS50846"/>
    </source>
</evidence>
<keyword evidence="11" id="KW-1278">Translocase</keyword>
<dbReference type="GO" id="GO:0005524">
    <property type="term" value="F:ATP binding"/>
    <property type="evidence" value="ECO:0007669"/>
    <property type="project" value="UniProtKB-UniRule"/>
</dbReference>
<evidence type="ECO:0000256" key="12">
    <source>
        <dbReference type="ARBA" id="ARBA00022989"/>
    </source>
</evidence>
<dbReference type="AlphaFoldDB" id="A0A7G9SUC9"/>
<dbReference type="InterPro" id="IPR021993">
    <property type="entry name" value="ATPase-cat-bd"/>
</dbReference>
<evidence type="ECO:0000313" key="17">
    <source>
        <dbReference type="EMBL" id="QNN71454.1"/>
    </source>
</evidence>
<dbReference type="NCBIfam" id="TIGR01511">
    <property type="entry name" value="ATPase-IB1_Cu"/>
    <property type="match status" value="1"/>
</dbReference>
<comment type="similarity">
    <text evidence="2 15">Belongs to the cation transport ATPase (P-type) (TC 3.A.3) family. Type IB subfamily.</text>
</comment>
<keyword evidence="7 15" id="KW-0479">Metal-binding</keyword>
<keyword evidence="14 15" id="KW-0472">Membrane</keyword>
<dbReference type="GO" id="GO:0055070">
    <property type="term" value="P:copper ion homeostasis"/>
    <property type="evidence" value="ECO:0007669"/>
    <property type="project" value="TreeGrafter"/>
</dbReference>
<feature type="transmembrane region" description="Helical" evidence="15">
    <location>
        <begin position="461"/>
        <end position="494"/>
    </location>
</feature>
<dbReference type="InterPro" id="IPR001757">
    <property type="entry name" value="P_typ_ATPase"/>
</dbReference>
<comment type="subcellular location">
    <subcellularLocation>
        <location evidence="1">Cell membrane</location>
        <topology evidence="1">Multi-pass membrane protein</topology>
    </subcellularLocation>
</comment>
<keyword evidence="4 15" id="KW-1003">Cell membrane</keyword>
<feature type="transmembrane region" description="Helical" evidence="15">
    <location>
        <begin position="180"/>
        <end position="204"/>
    </location>
</feature>
<evidence type="ECO:0000256" key="9">
    <source>
        <dbReference type="ARBA" id="ARBA00022840"/>
    </source>
</evidence>
<accession>A0A7G9SUC9</accession>
<dbReference type="GO" id="GO:0005507">
    <property type="term" value="F:copper ion binding"/>
    <property type="evidence" value="ECO:0007669"/>
    <property type="project" value="TreeGrafter"/>
</dbReference>
<dbReference type="Gene3D" id="3.40.1110.10">
    <property type="entry name" value="Calcium-transporting ATPase, cytoplasmic domain N"/>
    <property type="match status" value="1"/>
</dbReference>
<evidence type="ECO:0000256" key="1">
    <source>
        <dbReference type="ARBA" id="ARBA00004651"/>
    </source>
</evidence>
<dbReference type="Pfam" id="PF00122">
    <property type="entry name" value="E1-E2_ATPase"/>
    <property type="match status" value="1"/>
</dbReference>